<evidence type="ECO:0000313" key="1">
    <source>
        <dbReference type="EMBL" id="MCK8488725.1"/>
    </source>
</evidence>
<dbReference type="AlphaFoldDB" id="A0A9X1XZC0"/>
<dbReference type="RefSeq" id="WP_248552787.1">
    <property type="nucleotide sequence ID" value="NZ_JALPRK010000016.1"/>
</dbReference>
<accession>A0A9X1XZC0</accession>
<comment type="caution">
    <text evidence="1">The sequence shown here is derived from an EMBL/GenBank/DDBJ whole genome shotgun (WGS) entry which is preliminary data.</text>
</comment>
<dbReference type="EMBL" id="JALPRK010000016">
    <property type="protein sequence ID" value="MCK8488725.1"/>
    <property type="molecule type" value="Genomic_DNA"/>
</dbReference>
<organism evidence="1 2">
    <name type="scientific">Paenibacillus mellifer</name>
    <dbReference type="NCBI Taxonomy" id="2937794"/>
    <lineage>
        <taxon>Bacteria</taxon>
        <taxon>Bacillati</taxon>
        <taxon>Bacillota</taxon>
        <taxon>Bacilli</taxon>
        <taxon>Bacillales</taxon>
        <taxon>Paenibacillaceae</taxon>
        <taxon>Paenibacillus</taxon>
    </lineage>
</organism>
<evidence type="ECO:0000313" key="2">
    <source>
        <dbReference type="Proteomes" id="UP001139534"/>
    </source>
</evidence>
<protein>
    <submittedName>
        <fullName evidence="1">Uncharacterized protein</fullName>
    </submittedName>
</protein>
<reference evidence="1" key="1">
    <citation type="submission" date="2022-04" db="EMBL/GenBank/DDBJ databases">
        <authorList>
            <person name="Seo M.-J."/>
        </authorList>
    </citation>
    <scope>NUCLEOTIDE SEQUENCE</scope>
    <source>
        <strain evidence="1">MBLB2552</strain>
    </source>
</reference>
<name>A0A9X1XZC0_9BACL</name>
<proteinExistence type="predicted"/>
<gene>
    <name evidence="1" type="ORF">M0651_16225</name>
</gene>
<sequence>MRRTPVVLSGSLSELRQSGSPVLAQHEMVNVMLLRIHHSGHSAEISKERLALVDEGIHFYKKIRKLGDLHQTGNKALKVPSVEI</sequence>
<dbReference type="Proteomes" id="UP001139534">
    <property type="component" value="Unassembled WGS sequence"/>
</dbReference>
<keyword evidence="2" id="KW-1185">Reference proteome</keyword>